<accession>A0A5B0V9U0</accession>
<feature type="domain" description="HDOD" evidence="3">
    <location>
        <begin position="141"/>
        <end position="331"/>
    </location>
</feature>
<protein>
    <submittedName>
        <fullName evidence="4">Response regulator</fullName>
    </submittedName>
</protein>
<evidence type="ECO:0000313" key="4">
    <source>
        <dbReference type="EMBL" id="KAA1171486.1"/>
    </source>
</evidence>
<name>A0A5B0V9U0_9GAMM</name>
<dbReference type="InterPro" id="IPR013976">
    <property type="entry name" value="HDOD"/>
</dbReference>
<evidence type="ECO:0000256" key="1">
    <source>
        <dbReference type="PROSITE-ProRule" id="PRU00169"/>
    </source>
</evidence>
<sequence length="390" mass="42464">MVEDDDLMADLLETVVSGLNPAIRVSKAHSVGDAKRLWESMNPKFFIVDWMLPDGSGLALLRDIRAKDKDVPVVMITARADRDSILKAAHYGISGYISKPFDVELLHGRLVSMIGDSLPDEASSRSLPEMLAEGLDSGVHIPGNMDVAGILALIEEADQLSGSRLAERWQKEVALSARLLEVANRSSFRRSGAPVTSVRDAISVMGVPMALNQGLALALDVGTSFTSGVIRSRALEYHALAEAVACEAQKIAAAMGKRGRLFQTAGLLSRMGELAVLSVMDRFVREGGGSLSNADIEQALEDWAQPYGNRLKVQWRLPLDLRQLIGAVHHLSRENVTQQHLVMRGAALLAGPERLSTECERLMRQLGLEAWFESLKAKPSGHEESDNDRG</sequence>
<dbReference type="SUPFAM" id="SSF109604">
    <property type="entry name" value="HD-domain/PDEase-like"/>
    <property type="match status" value="1"/>
</dbReference>
<dbReference type="Pfam" id="PF08668">
    <property type="entry name" value="HDOD"/>
    <property type="match status" value="1"/>
</dbReference>
<comment type="caution">
    <text evidence="4">The sequence shown here is derived from an EMBL/GenBank/DDBJ whole genome shotgun (WGS) entry which is preliminary data.</text>
</comment>
<feature type="domain" description="Response regulatory" evidence="2">
    <location>
        <begin position="1"/>
        <end position="114"/>
    </location>
</feature>
<evidence type="ECO:0000259" key="2">
    <source>
        <dbReference type="PROSITE" id="PS50110"/>
    </source>
</evidence>
<dbReference type="Proteomes" id="UP000323161">
    <property type="component" value="Unassembled WGS sequence"/>
</dbReference>
<evidence type="ECO:0000259" key="3">
    <source>
        <dbReference type="PROSITE" id="PS51833"/>
    </source>
</evidence>
<dbReference type="Gene3D" id="3.40.50.2300">
    <property type="match status" value="1"/>
</dbReference>
<dbReference type="EMBL" id="VTUU01000010">
    <property type="protein sequence ID" value="KAA1171486.1"/>
    <property type="molecule type" value="Genomic_DNA"/>
</dbReference>
<proteinExistence type="predicted"/>
<organism evidence="4 5">
    <name type="scientific">Marinobacter salinexigens</name>
    <dbReference type="NCBI Taxonomy" id="2919747"/>
    <lineage>
        <taxon>Bacteria</taxon>
        <taxon>Pseudomonadati</taxon>
        <taxon>Pseudomonadota</taxon>
        <taxon>Gammaproteobacteria</taxon>
        <taxon>Pseudomonadales</taxon>
        <taxon>Marinobacteraceae</taxon>
        <taxon>Marinobacter</taxon>
    </lineage>
</organism>
<dbReference type="AlphaFoldDB" id="A0A5B0V9U0"/>
<dbReference type="Pfam" id="PF00072">
    <property type="entry name" value="Response_reg"/>
    <property type="match status" value="1"/>
</dbReference>
<dbReference type="GO" id="GO:0000156">
    <property type="term" value="F:phosphorelay response regulator activity"/>
    <property type="evidence" value="ECO:0007669"/>
    <property type="project" value="TreeGrafter"/>
</dbReference>
<evidence type="ECO:0000313" key="5">
    <source>
        <dbReference type="Proteomes" id="UP000323161"/>
    </source>
</evidence>
<dbReference type="Gene3D" id="1.10.3210.10">
    <property type="entry name" value="Hypothetical protein af1432"/>
    <property type="match status" value="1"/>
</dbReference>
<dbReference type="PROSITE" id="PS51833">
    <property type="entry name" value="HDOD"/>
    <property type="match status" value="1"/>
</dbReference>
<dbReference type="InterPro" id="IPR011006">
    <property type="entry name" value="CheY-like_superfamily"/>
</dbReference>
<reference evidence="4 5" key="1">
    <citation type="submission" date="2019-08" db="EMBL/GenBank/DDBJ databases">
        <title>Marinobacter ZYF650 sp. nov., a marine bacterium isolated from seawater of the Mariana trench.</title>
        <authorList>
            <person name="Ahmad W."/>
        </authorList>
    </citation>
    <scope>NUCLEOTIDE SEQUENCE [LARGE SCALE GENOMIC DNA]</scope>
    <source>
        <strain evidence="4 5">ZYF650</strain>
    </source>
</reference>
<dbReference type="PROSITE" id="PS50110">
    <property type="entry name" value="RESPONSE_REGULATORY"/>
    <property type="match status" value="1"/>
</dbReference>
<dbReference type="InterPro" id="IPR001789">
    <property type="entry name" value="Sig_transdc_resp-reg_receiver"/>
</dbReference>
<dbReference type="InterPro" id="IPR051271">
    <property type="entry name" value="2C-system_Tx_regulators"/>
</dbReference>
<feature type="modified residue" description="4-aspartylphosphate" evidence="1">
    <location>
        <position position="49"/>
    </location>
</feature>
<keyword evidence="5" id="KW-1185">Reference proteome</keyword>
<dbReference type="SUPFAM" id="SSF52172">
    <property type="entry name" value="CheY-like"/>
    <property type="match status" value="1"/>
</dbReference>
<dbReference type="CDD" id="cd00156">
    <property type="entry name" value="REC"/>
    <property type="match status" value="1"/>
</dbReference>
<keyword evidence="1" id="KW-0597">Phosphoprotein</keyword>
<dbReference type="SMART" id="SM00448">
    <property type="entry name" value="REC"/>
    <property type="match status" value="1"/>
</dbReference>
<dbReference type="PANTHER" id="PTHR45526">
    <property type="entry name" value="TRANSCRIPTIONAL REGULATORY PROTEIN DPIA"/>
    <property type="match status" value="1"/>
</dbReference>
<dbReference type="PANTHER" id="PTHR45526:SF1">
    <property type="entry name" value="TRANSCRIPTIONAL REGULATORY PROTEIN DCUR-RELATED"/>
    <property type="match status" value="1"/>
</dbReference>
<gene>
    <name evidence="4" type="ORF">FWJ25_16530</name>
</gene>